<dbReference type="EMBL" id="JARBHB010000013">
    <property type="protein sequence ID" value="KAJ8869819.1"/>
    <property type="molecule type" value="Genomic_DNA"/>
</dbReference>
<evidence type="ECO:0000256" key="1">
    <source>
        <dbReference type="SAM" id="MobiDB-lite"/>
    </source>
</evidence>
<name>A0ABQ9GFC4_9NEOP</name>
<evidence type="ECO:0000313" key="2">
    <source>
        <dbReference type="EMBL" id="KAJ8869819.1"/>
    </source>
</evidence>
<dbReference type="Proteomes" id="UP001159363">
    <property type="component" value="Chromosome 12"/>
</dbReference>
<reference evidence="2 3" key="1">
    <citation type="submission" date="2023-02" db="EMBL/GenBank/DDBJ databases">
        <title>LHISI_Scaffold_Assembly.</title>
        <authorList>
            <person name="Stuart O.P."/>
            <person name="Cleave R."/>
            <person name="Magrath M.J.L."/>
            <person name="Mikheyev A.S."/>
        </authorList>
    </citation>
    <scope>NUCLEOTIDE SEQUENCE [LARGE SCALE GENOMIC DNA]</scope>
    <source>
        <strain evidence="2">Daus_M_001</strain>
        <tissue evidence="2">Leg muscle</tissue>
    </source>
</reference>
<feature type="compositionally biased region" description="Low complexity" evidence="1">
    <location>
        <begin position="198"/>
        <end position="217"/>
    </location>
</feature>
<organism evidence="2 3">
    <name type="scientific">Dryococelus australis</name>
    <dbReference type="NCBI Taxonomy" id="614101"/>
    <lineage>
        <taxon>Eukaryota</taxon>
        <taxon>Metazoa</taxon>
        <taxon>Ecdysozoa</taxon>
        <taxon>Arthropoda</taxon>
        <taxon>Hexapoda</taxon>
        <taxon>Insecta</taxon>
        <taxon>Pterygota</taxon>
        <taxon>Neoptera</taxon>
        <taxon>Polyneoptera</taxon>
        <taxon>Phasmatodea</taxon>
        <taxon>Verophasmatodea</taxon>
        <taxon>Anareolatae</taxon>
        <taxon>Phasmatidae</taxon>
        <taxon>Eurycanthinae</taxon>
        <taxon>Dryococelus</taxon>
    </lineage>
</organism>
<protein>
    <submittedName>
        <fullName evidence="2">Uncharacterized protein</fullName>
    </submittedName>
</protein>
<proteinExistence type="predicted"/>
<accession>A0ABQ9GFC4</accession>
<comment type="caution">
    <text evidence="2">The sequence shown here is derived from an EMBL/GenBank/DDBJ whole genome shotgun (WGS) entry which is preliminary data.</text>
</comment>
<gene>
    <name evidence="2" type="ORF">PR048_028828</name>
</gene>
<sequence length="217" mass="22830">MMVIEGAGETEDPRENPPTNGIVRHDSHMRKSGGTRPVIEPESPWWEASRTARLPPKIIGFHPPPPGRSRIFACGNRARTMPQVDAFSRGYPDSPTPAFILIGSHDLVVKSRFQTSQLNSTSTPVVGVEDSLGSPRGRRALCTAEKRSVPGGGGCGPGSAWPGDDVIAAATGEALLTFRAEPTPAGLPRAPTPPNLPAPIRRGASSTPPPITTATPV</sequence>
<feature type="region of interest" description="Disordered" evidence="1">
    <location>
        <begin position="1"/>
        <end position="44"/>
    </location>
</feature>
<keyword evidence="3" id="KW-1185">Reference proteome</keyword>
<evidence type="ECO:0000313" key="3">
    <source>
        <dbReference type="Proteomes" id="UP001159363"/>
    </source>
</evidence>
<feature type="region of interest" description="Disordered" evidence="1">
    <location>
        <begin position="182"/>
        <end position="217"/>
    </location>
</feature>